<proteinExistence type="predicted"/>
<keyword evidence="1" id="KW-0732">Signal</keyword>
<dbReference type="Proteomes" id="UP000585474">
    <property type="component" value="Unassembled WGS sequence"/>
</dbReference>
<name>A0A7J0GY68_9ERIC</name>
<feature type="chain" id="PRO_5029724223" evidence="1">
    <location>
        <begin position="18"/>
        <end position="179"/>
    </location>
</feature>
<evidence type="ECO:0000256" key="1">
    <source>
        <dbReference type="SAM" id="SignalP"/>
    </source>
</evidence>
<comment type="caution">
    <text evidence="2">The sequence shown here is derived from an EMBL/GenBank/DDBJ whole genome shotgun (WGS) entry which is preliminary data.</text>
</comment>
<evidence type="ECO:0000313" key="3">
    <source>
        <dbReference type="Proteomes" id="UP000585474"/>
    </source>
</evidence>
<dbReference type="AlphaFoldDB" id="A0A7J0GY68"/>
<sequence>MHKISLIPILFTGVLLAREEISNGGKWQRCAIVLFGVEEERHSEQGRWRKRDKGNDGGMAGGGGSAIAICSFRIKAGGEVLWAKKGYEVPPKISIFAWMESHKAVLIADGLRKSWKSVIERVGGCGDDTVSDYVGDRVKYVGPSVHIEADNRIILGKIPTSDGPTNAYTIIHGRWVGKL</sequence>
<evidence type="ECO:0000313" key="2">
    <source>
        <dbReference type="EMBL" id="GFZ15711.1"/>
    </source>
</evidence>
<keyword evidence="3" id="KW-1185">Reference proteome</keyword>
<gene>
    <name evidence="2" type="ORF">Acr_25g0001200</name>
</gene>
<reference evidence="2 3" key="1">
    <citation type="submission" date="2019-07" db="EMBL/GenBank/DDBJ databases">
        <title>De Novo Assembly of kiwifruit Actinidia rufa.</title>
        <authorList>
            <person name="Sugita-Konishi S."/>
            <person name="Sato K."/>
            <person name="Mori E."/>
            <person name="Abe Y."/>
            <person name="Kisaki G."/>
            <person name="Hamano K."/>
            <person name="Suezawa K."/>
            <person name="Otani M."/>
            <person name="Fukuda T."/>
            <person name="Manabe T."/>
            <person name="Gomi K."/>
            <person name="Tabuchi M."/>
            <person name="Akimitsu K."/>
            <person name="Kataoka I."/>
        </authorList>
    </citation>
    <scope>NUCLEOTIDE SEQUENCE [LARGE SCALE GENOMIC DNA]</scope>
    <source>
        <strain evidence="3">cv. Fuchu</strain>
    </source>
</reference>
<feature type="signal peptide" evidence="1">
    <location>
        <begin position="1"/>
        <end position="17"/>
    </location>
</feature>
<protein>
    <submittedName>
        <fullName evidence="2">P-loop containing nucleoside triphosphate hydrolases superfamily protein</fullName>
    </submittedName>
</protein>
<keyword evidence="2" id="KW-0378">Hydrolase</keyword>
<organism evidence="2 3">
    <name type="scientific">Actinidia rufa</name>
    <dbReference type="NCBI Taxonomy" id="165716"/>
    <lineage>
        <taxon>Eukaryota</taxon>
        <taxon>Viridiplantae</taxon>
        <taxon>Streptophyta</taxon>
        <taxon>Embryophyta</taxon>
        <taxon>Tracheophyta</taxon>
        <taxon>Spermatophyta</taxon>
        <taxon>Magnoliopsida</taxon>
        <taxon>eudicotyledons</taxon>
        <taxon>Gunneridae</taxon>
        <taxon>Pentapetalae</taxon>
        <taxon>asterids</taxon>
        <taxon>Ericales</taxon>
        <taxon>Actinidiaceae</taxon>
        <taxon>Actinidia</taxon>
    </lineage>
</organism>
<dbReference type="EMBL" id="BJWL01000025">
    <property type="protein sequence ID" value="GFZ15711.1"/>
    <property type="molecule type" value="Genomic_DNA"/>
</dbReference>
<dbReference type="GO" id="GO:0016787">
    <property type="term" value="F:hydrolase activity"/>
    <property type="evidence" value="ECO:0007669"/>
    <property type="project" value="UniProtKB-KW"/>
</dbReference>
<accession>A0A7J0GY68</accession>